<evidence type="ECO:0000313" key="3">
    <source>
        <dbReference type="Proteomes" id="UP001347796"/>
    </source>
</evidence>
<sequence length="156" mass="17463">MGTYVYYVNILYLGLITLITDSLCEICSYQTYDFDEWYQQYQTSTRYKYCTYGCCGVNLLDQYCCTVPIGLIIGCSVGAVFVVALGIILCICCCCVCGRAKRRRNGQVIRGPTVIFHTGQSNYPQQSTDASDVLNAPPPSYEEVMSGQDNYSFKNT</sequence>
<keyword evidence="3" id="KW-1185">Reference proteome</keyword>
<keyword evidence="1" id="KW-0472">Membrane</keyword>
<dbReference type="EMBL" id="JAZGQO010000010">
    <property type="protein sequence ID" value="KAK6176688.1"/>
    <property type="molecule type" value="Genomic_DNA"/>
</dbReference>
<accession>A0AAN8JIY3</accession>
<dbReference type="AlphaFoldDB" id="A0AAN8JIY3"/>
<name>A0AAN8JIY3_PATCE</name>
<evidence type="ECO:0008006" key="4">
    <source>
        <dbReference type="Google" id="ProtNLM"/>
    </source>
</evidence>
<protein>
    <recommendedName>
        <fullName evidence="4">Cysteine and tyrosine-rich protein 1</fullName>
    </recommendedName>
</protein>
<feature type="transmembrane region" description="Helical" evidence="1">
    <location>
        <begin position="69"/>
        <end position="97"/>
    </location>
</feature>
<organism evidence="2 3">
    <name type="scientific">Patella caerulea</name>
    <name type="common">Rayed Mediterranean limpet</name>
    <dbReference type="NCBI Taxonomy" id="87958"/>
    <lineage>
        <taxon>Eukaryota</taxon>
        <taxon>Metazoa</taxon>
        <taxon>Spiralia</taxon>
        <taxon>Lophotrochozoa</taxon>
        <taxon>Mollusca</taxon>
        <taxon>Gastropoda</taxon>
        <taxon>Patellogastropoda</taxon>
        <taxon>Patelloidea</taxon>
        <taxon>Patellidae</taxon>
        <taxon>Patella</taxon>
    </lineage>
</organism>
<proteinExistence type="predicted"/>
<evidence type="ECO:0000313" key="2">
    <source>
        <dbReference type="EMBL" id="KAK6176688.1"/>
    </source>
</evidence>
<keyword evidence="1" id="KW-1133">Transmembrane helix</keyword>
<evidence type="ECO:0000256" key="1">
    <source>
        <dbReference type="SAM" id="Phobius"/>
    </source>
</evidence>
<gene>
    <name evidence="2" type="ORF">SNE40_014939</name>
</gene>
<reference evidence="2 3" key="1">
    <citation type="submission" date="2024-01" db="EMBL/GenBank/DDBJ databases">
        <title>The genome of the rayed Mediterranean limpet Patella caerulea (Linnaeus, 1758).</title>
        <authorList>
            <person name="Anh-Thu Weber A."/>
            <person name="Halstead-Nussloch G."/>
        </authorList>
    </citation>
    <scope>NUCLEOTIDE SEQUENCE [LARGE SCALE GENOMIC DNA]</scope>
    <source>
        <strain evidence="2">AATW-2023a</strain>
        <tissue evidence="2">Whole specimen</tissue>
    </source>
</reference>
<dbReference type="Proteomes" id="UP001347796">
    <property type="component" value="Unassembled WGS sequence"/>
</dbReference>
<keyword evidence="1" id="KW-0812">Transmembrane</keyword>
<comment type="caution">
    <text evidence="2">The sequence shown here is derived from an EMBL/GenBank/DDBJ whole genome shotgun (WGS) entry which is preliminary data.</text>
</comment>